<dbReference type="AlphaFoldDB" id="A0A8B6X6Y4"/>
<evidence type="ECO:0000256" key="1">
    <source>
        <dbReference type="SAM" id="Phobius"/>
    </source>
</evidence>
<protein>
    <submittedName>
        <fullName evidence="3">Uncharacterized protein</fullName>
    </submittedName>
</protein>
<dbReference type="Proteomes" id="UP000675920">
    <property type="component" value="Unplaced"/>
</dbReference>
<dbReference type="RefSeq" id="WP_028312947.1">
    <property type="nucleotide sequence ID" value="NZ_KI519499.1"/>
</dbReference>
<keyword evidence="2" id="KW-1185">Reference proteome</keyword>
<evidence type="ECO:0000313" key="3">
    <source>
        <dbReference type="RefSeq" id="WP_028312947.1"/>
    </source>
</evidence>
<accession>A0A8B6X6Y4</accession>
<name>A0A8B6X6Y4_9BURK</name>
<keyword evidence="1" id="KW-0812">Transmembrane</keyword>
<keyword evidence="1" id="KW-1133">Transmembrane helix</keyword>
<evidence type="ECO:0000313" key="2">
    <source>
        <dbReference type="Proteomes" id="UP000675920"/>
    </source>
</evidence>
<keyword evidence="1" id="KW-0472">Membrane</keyword>
<sequence>MTRRRWPEPFAFVAAPPRRLQWLARALLVVAVLVAAYSGWEHWRIAGMDARLLAGAGAQGLLLLLAVRSLRASRRVALPLAVGGDSLLRLAGRPMLPVARPLRFGPWAWLALRPLEGGTACPLLLEFDIESEPDRRRLLRWTNWALMIGSAGFVQDDKAMNRLKSD</sequence>
<feature type="transmembrane region" description="Helical" evidence="1">
    <location>
        <begin position="52"/>
        <end position="70"/>
    </location>
</feature>
<organism evidence="2 3">
    <name type="scientific">Derxia gummosa DSM 723</name>
    <dbReference type="NCBI Taxonomy" id="1121388"/>
    <lineage>
        <taxon>Bacteria</taxon>
        <taxon>Pseudomonadati</taxon>
        <taxon>Pseudomonadota</taxon>
        <taxon>Betaproteobacteria</taxon>
        <taxon>Burkholderiales</taxon>
        <taxon>Alcaligenaceae</taxon>
        <taxon>Derxia</taxon>
    </lineage>
</organism>
<reference evidence="3" key="1">
    <citation type="submission" date="2025-08" db="UniProtKB">
        <authorList>
            <consortium name="RefSeq"/>
        </authorList>
    </citation>
    <scope>IDENTIFICATION</scope>
</reference>
<proteinExistence type="predicted"/>
<dbReference type="OrthoDB" id="9954091at2"/>
<feature type="transmembrane region" description="Helical" evidence="1">
    <location>
        <begin position="20"/>
        <end position="40"/>
    </location>
</feature>